<dbReference type="PANTHER" id="PTHR34220:SF7">
    <property type="entry name" value="SENSOR HISTIDINE KINASE YPDA"/>
    <property type="match status" value="1"/>
</dbReference>
<evidence type="ECO:0000313" key="2">
    <source>
        <dbReference type="EMBL" id="CAB4683742.1"/>
    </source>
</evidence>
<protein>
    <submittedName>
        <fullName evidence="2">Unannotated protein</fullName>
    </submittedName>
</protein>
<dbReference type="InterPro" id="IPR003018">
    <property type="entry name" value="GAF"/>
</dbReference>
<dbReference type="SUPFAM" id="SSF55781">
    <property type="entry name" value="GAF domain-like"/>
    <property type="match status" value="1"/>
</dbReference>
<name>A0A6J6NC19_9ZZZZ</name>
<dbReference type="Pfam" id="PF01590">
    <property type="entry name" value="GAF"/>
    <property type="match status" value="1"/>
</dbReference>
<dbReference type="InterPro" id="IPR036890">
    <property type="entry name" value="HATPase_C_sf"/>
</dbReference>
<dbReference type="EMBL" id="CAEZXP010000001">
    <property type="protein sequence ID" value="CAB4683742.1"/>
    <property type="molecule type" value="Genomic_DNA"/>
</dbReference>
<dbReference type="InterPro" id="IPR003594">
    <property type="entry name" value="HATPase_dom"/>
</dbReference>
<dbReference type="InterPro" id="IPR010559">
    <property type="entry name" value="Sig_transdc_His_kin_internal"/>
</dbReference>
<dbReference type="InterPro" id="IPR050640">
    <property type="entry name" value="Bact_2-comp_sensor_kinase"/>
</dbReference>
<dbReference type="SMART" id="SM00065">
    <property type="entry name" value="GAF"/>
    <property type="match status" value="1"/>
</dbReference>
<dbReference type="Gene3D" id="3.30.565.10">
    <property type="entry name" value="Histidine kinase-like ATPase, C-terminal domain"/>
    <property type="match status" value="1"/>
</dbReference>
<dbReference type="Pfam" id="PF06580">
    <property type="entry name" value="His_kinase"/>
    <property type="match status" value="1"/>
</dbReference>
<feature type="domain" description="Histidine kinase" evidence="1">
    <location>
        <begin position="257"/>
        <end position="356"/>
    </location>
</feature>
<dbReference type="Pfam" id="PF02518">
    <property type="entry name" value="HATPase_c"/>
    <property type="match status" value="1"/>
</dbReference>
<dbReference type="PRINTS" id="PR00344">
    <property type="entry name" value="BCTRLSENSOR"/>
</dbReference>
<reference evidence="2" key="1">
    <citation type="submission" date="2020-05" db="EMBL/GenBank/DDBJ databases">
        <authorList>
            <person name="Chiriac C."/>
            <person name="Salcher M."/>
            <person name="Ghai R."/>
            <person name="Kavagutti S V."/>
        </authorList>
    </citation>
    <scope>NUCLEOTIDE SEQUENCE</scope>
</reference>
<dbReference type="SMART" id="SM00387">
    <property type="entry name" value="HATPase_c"/>
    <property type="match status" value="1"/>
</dbReference>
<dbReference type="AlphaFoldDB" id="A0A6J6NC19"/>
<evidence type="ECO:0000259" key="1">
    <source>
        <dbReference type="PROSITE" id="PS50109"/>
    </source>
</evidence>
<proteinExistence type="predicted"/>
<dbReference type="PROSITE" id="PS50109">
    <property type="entry name" value="HIS_KIN"/>
    <property type="match status" value="1"/>
</dbReference>
<dbReference type="PANTHER" id="PTHR34220">
    <property type="entry name" value="SENSOR HISTIDINE KINASE YPDA"/>
    <property type="match status" value="1"/>
</dbReference>
<dbReference type="GO" id="GO:0000155">
    <property type="term" value="F:phosphorelay sensor kinase activity"/>
    <property type="evidence" value="ECO:0007669"/>
    <property type="project" value="InterPro"/>
</dbReference>
<accession>A0A6J6NC19</accession>
<dbReference type="SUPFAM" id="SSF55874">
    <property type="entry name" value="ATPase domain of HSP90 chaperone/DNA topoisomerase II/histidine kinase"/>
    <property type="match status" value="1"/>
</dbReference>
<sequence>MPRVRRSRRQPPALELLAATLPELRRGLSEQAARTVAYELFEKLGFGAVAVTDRHEVLAFVGAGADHHHRGDTPIRPVFEALAQDRPLLAPLGLRVECGHPACPLGAAAVIPLRASDGPAGAVVAYATDGSPLDEAAVETLEQLGDQLSAQLQLSELASATTTALQAQMEPHFVFNALNTIASLVRTDPDRARGLVLAFADYVRSKLARGNEFVTLEEELRHVESYLALEQARFGSQLEVTVDVSAEARAVRLPPFLVQPIVENAIKHGKTDRPLRLIVRARVRRGSLRVTVRDDGRGIARDALERVLEPGVSESPDGTGLGLASVHQRLTAAYGEGVRLRSFPFGTVVRLEVPVG</sequence>
<gene>
    <name evidence="2" type="ORF">UFOPK2399_00132</name>
</gene>
<dbReference type="InterPro" id="IPR005467">
    <property type="entry name" value="His_kinase_dom"/>
</dbReference>
<dbReference type="GO" id="GO:0016020">
    <property type="term" value="C:membrane"/>
    <property type="evidence" value="ECO:0007669"/>
    <property type="project" value="InterPro"/>
</dbReference>
<organism evidence="2">
    <name type="scientific">freshwater metagenome</name>
    <dbReference type="NCBI Taxonomy" id="449393"/>
    <lineage>
        <taxon>unclassified sequences</taxon>
        <taxon>metagenomes</taxon>
        <taxon>ecological metagenomes</taxon>
    </lineage>
</organism>
<dbReference type="InterPro" id="IPR004358">
    <property type="entry name" value="Sig_transdc_His_kin-like_C"/>
</dbReference>